<keyword evidence="3" id="KW-1185">Reference proteome</keyword>
<feature type="domain" description="Tc1-like transposase DDE" evidence="1">
    <location>
        <begin position="15"/>
        <end position="128"/>
    </location>
</feature>
<dbReference type="Proteomes" id="UP001231518">
    <property type="component" value="Chromosome 14"/>
</dbReference>
<evidence type="ECO:0000313" key="2">
    <source>
        <dbReference type="EMBL" id="KAJ8716668.1"/>
    </source>
</evidence>
<reference evidence="2" key="1">
    <citation type="submission" date="2023-03" db="EMBL/GenBank/DDBJ databases">
        <title>Chromosome-level genomes of two armyworms, Mythimna separata and Mythimna loreyi, provide insights into the biosynthesis and reception of sex pheromones.</title>
        <authorList>
            <person name="Zhao H."/>
        </authorList>
    </citation>
    <scope>NUCLEOTIDE SEQUENCE</scope>
    <source>
        <strain evidence="2">BeijingLab</strain>
        <tissue evidence="2">Pupa</tissue>
    </source>
</reference>
<protein>
    <recommendedName>
        <fullName evidence="1">Tc1-like transposase DDE domain-containing protein</fullName>
    </recommendedName>
</protein>
<sequence>MGNEYHTDCVVPTVKRGGGSVKIWGCMAADGVGEMVVCESRLNSAKYIQTFETALMPSLTSIFGDTNSDGVIFQQDNAPYRKSATTLRWFTDNNIDLLDWPAHSPDLNPIEHLWGILKRRIKEYNITSKTSFKNALLQEWHGMPSQVRNALRSHHAR</sequence>
<proteinExistence type="predicted"/>
<dbReference type="InterPro" id="IPR036397">
    <property type="entry name" value="RNaseH_sf"/>
</dbReference>
<gene>
    <name evidence="2" type="ORF">PYW07_003295</name>
</gene>
<accession>A0AAD7YJE7</accession>
<evidence type="ECO:0000259" key="1">
    <source>
        <dbReference type="Pfam" id="PF13358"/>
    </source>
</evidence>
<dbReference type="AlphaFoldDB" id="A0AAD7YJE7"/>
<dbReference type="Gene3D" id="3.30.420.10">
    <property type="entry name" value="Ribonuclease H-like superfamily/Ribonuclease H"/>
    <property type="match status" value="1"/>
</dbReference>
<name>A0AAD7YJE7_MYTSE</name>
<dbReference type="EMBL" id="JARGEI010000017">
    <property type="protein sequence ID" value="KAJ8716668.1"/>
    <property type="molecule type" value="Genomic_DNA"/>
</dbReference>
<dbReference type="PANTHER" id="PTHR47326:SF1">
    <property type="entry name" value="HTH PSQ-TYPE DOMAIN-CONTAINING PROTEIN"/>
    <property type="match status" value="1"/>
</dbReference>
<evidence type="ECO:0000313" key="3">
    <source>
        <dbReference type="Proteomes" id="UP001231518"/>
    </source>
</evidence>
<organism evidence="2 3">
    <name type="scientific">Mythimna separata</name>
    <name type="common">Oriental armyworm</name>
    <name type="synonym">Pseudaletia separata</name>
    <dbReference type="NCBI Taxonomy" id="271217"/>
    <lineage>
        <taxon>Eukaryota</taxon>
        <taxon>Metazoa</taxon>
        <taxon>Ecdysozoa</taxon>
        <taxon>Arthropoda</taxon>
        <taxon>Hexapoda</taxon>
        <taxon>Insecta</taxon>
        <taxon>Pterygota</taxon>
        <taxon>Neoptera</taxon>
        <taxon>Endopterygota</taxon>
        <taxon>Lepidoptera</taxon>
        <taxon>Glossata</taxon>
        <taxon>Ditrysia</taxon>
        <taxon>Noctuoidea</taxon>
        <taxon>Noctuidae</taxon>
        <taxon>Noctuinae</taxon>
        <taxon>Hadenini</taxon>
        <taxon>Mythimna</taxon>
    </lineage>
</organism>
<dbReference type="PANTHER" id="PTHR47326">
    <property type="entry name" value="TRANSPOSABLE ELEMENT TC3 TRANSPOSASE-LIKE PROTEIN"/>
    <property type="match status" value="1"/>
</dbReference>
<dbReference type="Pfam" id="PF13358">
    <property type="entry name" value="DDE_3"/>
    <property type="match status" value="1"/>
</dbReference>
<dbReference type="InterPro" id="IPR038717">
    <property type="entry name" value="Tc1-like_DDE_dom"/>
</dbReference>
<comment type="caution">
    <text evidence="2">The sequence shown here is derived from an EMBL/GenBank/DDBJ whole genome shotgun (WGS) entry which is preliminary data.</text>
</comment>
<dbReference type="GO" id="GO:0003676">
    <property type="term" value="F:nucleic acid binding"/>
    <property type="evidence" value="ECO:0007669"/>
    <property type="project" value="InterPro"/>
</dbReference>